<evidence type="ECO:0000259" key="2">
    <source>
        <dbReference type="Pfam" id="PF20803"/>
    </source>
</evidence>
<dbReference type="Proteomes" id="UP001597181">
    <property type="component" value="Unassembled WGS sequence"/>
</dbReference>
<feature type="domain" description="Transcriptional repressor PaaX-like central Cas2-like" evidence="2">
    <location>
        <begin position="97"/>
        <end position="144"/>
    </location>
</feature>
<dbReference type="Gene3D" id="3.30.70.2650">
    <property type="match status" value="1"/>
</dbReference>
<dbReference type="Pfam" id="PF20803">
    <property type="entry name" value="PaaX_M"/>
    <property type="match status" value="1"/>
</dbReference>
<dbReference type="PANTHER" id="PTHR30319:SF1">
    <property type="entry name" value="TRANSCRIPTIONAL REPRESSOR PAAX"/>
    <property type="match status" value="1"/>
</dbReference>
<dbReference type="PANTHER" id="PTHR30319">
    <property type="entry name" value="PHENYLACETIC ACID REGULATOR-RELATED TRANSCRIPTIONAL REPRESSOR"/>
    <property type="match status" value="1"/>
</dbReference>
<protein>
    <recommendedName>
        <fullName evidence="2">Transcriptional repressor PaaX-like central Cas2-like domain-containing protein</fullName>
    </recommendedName>
</protein>
<organism evidence="3 4">
    <name type="scientific">Leucobacter albus</name>
    <dbReference type="NCBI Taxonomy" id="272210"/>
    <lineage>
        <taxon>Bacteria</taxon>
        <taxon>Bacillati</taxon>
        <taxon>Actinomycetota</taxon>
        <taxon>Actinomycetes</taxon>
        <taxon>Micrococcales</taxon>
        <taxon>Microbacteriaceae</taxon>
        <taxon>Leucobacter</taxon>
    </lineage>
</organism>
<reference evidence="4" key="1">
    <citation type="journal article" date="2019" name="Int. J. Syst. Evol. Microbiol.">
        <title>The Global Catalogue of Microorganisms (GCM) 10K type strain sequencing project: providing services to taxonomists for standard genome sequencing and annotation.</title>
        <authorList>
            <consortium name="The Broad Institute Genomics Platform"/>
            <consortium name="The Broad Institute Genome Sequencing Center for Infectious Disease"/>
            <person name="Wu L."/>
            <person name="Ma J."/>
        </authorList>
    </citation>
    <scope>NUCLEOTIDE SEQUENCE [LARGE SCALE GENOMIC DNA]</scope>
    <source>
        <strain evidence="4">CCUG 50213</strain>
    </source>
</reference>
<dbReference type="InterPro" id="IPR048846">
    <property type="entry name" value="PaaX-like_central"/>
</dbReference>
<dbReference type="Gene3D" id="1.20.58.1460">
    <property type="match status" value="1"/>
</dbReference>
<comment type="caution">
    <text evidence="3">The sequence shown here is derived from an EMBL/GenBank/DDBJ whole genome shotgun (WGS) entry which is preliminary data.</text>
</comment>
<dbReference type="RefSeq" id="WP_343959457.1">
    <property type="nucleotide sequence ID" value="NZ_BAAAKZ010000003.1"/>
</dbReference>
<name>A0ABW3TJJ6_9MICO</name>
<gene>
    <name evidence="3" type="ORF">ACFQ3U_03015</name>
</gene>
<accession>A0ABW3TJJ6</accession>
<keyword evidence="4" id="KW-1185">Reference proteome</keyword>
<proteinExistence type="predicted"/>
<evidence type="ECO:0000313" key="3">
    <source>
        <dbReference type="EMBL" id="MFD1200860.1"/>
    </source>
</evidence>
<dbReference type="EMBL" id="JBHTLY010000001">
    <property type="protein sequence ID" value="MFD1200860.1"/>
    <property type="molecule type" value="Genomic_DNA"/>
</dbReference>
<evidence type="ECO:0000256" key="1">
    <source>
        <dbReference type="SAM" id="MobiDB-lite"/>
    </source>
</evidence>
<feature type="region of interest" description="Disordered" evidence="1">
    <location>
        <begin position="55"/>
        <end position="78"/>
    </location>
</feature>
<sequence>MATEPTPLPAPRTIVEMCFDSAGRADLGLVYGVADALGVANQPVRLAIRRLESAGEATQHGRGRGGVLERTGSNPFPDPVAAGRLRRARGLADGTVTWDGNWRLTSFSFPDERRADRDALRAALTRLGCVLLAPGLYLSTTDPRAPLSHYAPPAVRRLVGELIVAEVTKLDVAGVSDPAALVARLWSFAEAGDAYAIADAAVRADAGPHSDIGRIEHAARALRLAEPFARALALDPLLPPELVPARWSTRAIHARFSVAWDRYVETGGDLELYRQFKREV</sequence>
<evidence type="ECO:0000313" key="4">
    <source>
        <dbReference type="Proteomes" id="UP001597181"/>
    </source>
</evidence>